<dbReference type="GO" id="GO:0016787">
    <property type="term" value="F:hydrolase activity"/>
    <property type="evidence" value="ECO:0007669"/>
    <property type="project" value="UniProtKB-KW"/>
</dbReference>
<comment type="similarity">
    <text evidence="1 3">Belongs to the type-B carboxylesterase/lipase family.</text>
</comment>
<dbReference type="AlphaFoldDB" id="A0A2T3AXA5"/>
<keyword evidence="2 3" id="KW-0378">Hydrolase</keyword>
<dbReference type="GeneID" id="36569122"/>
<feature type="domain" description="Carboxylesterase type B" evidence="4">
    <location>
        <begin position="32"/>
        <end position="527"/>
    </location>
</feature>
<keyword evidence="6" id="KW-1185">Reference proteome</keyword>
<evidence type="ECO:0000313" key="6">
    <source>
        <dbReference type="Proteomes" id="UP000241818"/>
    </source>
</evidence>
<accession>A0A2T3AXA5</accession>
<dbReference type="InterPro" id="IPR002018">
    <property type="entry name" value="CarbesteraseB"/>
</dbReference>
<name>A0A2T3AXA5_AMORE</name>
<dbReference type="Pfam" id="PF00135">
    <property type="entry name" value="COesterase"/>
    <property type="match status" value="1"/>
</dbReference>
<dbReference type="PROSITE" id="PS00122">
    <property type="entry name" value="CARBOXYLESTERASE_B_1"/>
    <property type="match status" value="1"/>
</dbReference>
<dbReference type="InParanoid" id="A0A2T3AXA5"/>
<gene>
    <name evidence="5" type="ORF">M430DRAFT_105901</name>
</gene>
<evidence type="ECO:0000256" key="1">
    <source>
        <dbReference type="ARBA" id="ARBA00005964"/>
    </source>
</evidence>
<protein>
    <recommendedName>
        <fullName evidence="3">Carboxylic ester hydrolase</fullName>
        <ecNumber evidence="3">3.1.1.-</ecNumber>
    </recommendedName>
</protein>
<dbReference type="InterPro" id="IPR019826">
    <property type="entry name" value="Carboxylesterase_B_AS"/>
</dbReference>
<sequence length="553" mass="60293">MPFSSIIATAFLYSQLALAVTIPQCSAPTANTLNGTYYGVHNSFYNEDFFLGIPYAQPPINNLRYRPAQPLNSSWSSPKNATQYGYECVGYGLDTESQGNYVSEDCLTLNIIRPSGYEGKQLPVGVWIHGGGYVEGGSADHRYNLSFIVQNSADAGIPIIGVGINYRLAGWGFLFSKELQTEGAGNLGLRDQRLALQWIQENIARFGGDPAKVTIWGESAGAGSVGAQLVAYGGRDDKLFRAAIAESGAPTFFDRAQSLNQSQAVYDNVTRASNCSRAKDTLQCLRNVPFAVLNNVLNSSATFPVIDGDFLKESPTLQLKAGKFVKVPFLIGANHDEGTSFGPRGINTTAQFRSWLQGYTTDNSSIDILAALYPDIPEIGIPGTFHGRPGGDLGFQYKRTSALAGDYAMHASRRLTNQAWAAQNITSYAYLFNVLVNGMPNTSGSTHFQEVAFMLDNTNGLGYPQNNLPNPFGGKPQSYLELARLMTRMWASFIYSGDPNNSGVPAATWPIYTLNDPQMFVFDANTTSSVEPDLYRAEGIAWMIKNMYTVFGR</sequence>
<dbReference type="STRING" id="857342.A0A2T3AXA5"/>
<dbReference type="PANTHER" id="PTHR11559">
    <property type="entry name" value="CARBOXYLESTERASE"/>
    <property type="match status" value="1"/>
</dbReference>
<dbReference type="SUPFAM" id="SSF53474">
    <property type="entry name" value="alpha/beta-Hydrolases"/>
    <property type="match status" value="1"/>
</dbReference>
<dbReference type="PROSITE" id="PS00941">
    <property type="entry name" value="CARBOXYLESTERASE_B_2"/>
    <property type="match status" value="1"/>
</dbReference>
<feature type="signal peptide" evidence="3">
    <location>
        <begin position="1"/>
        <end position="19"/>
    </location>
</feature>
<evidence type="ECO:0000256" key="3">
    <source>
        <dbReference type="RuleBase" id="RU361235"/>
    </source>
</evidence>
<organism evidence="5 6">
    <name type="scientific">Amorphotheca resinae ATCC 22711</name>
    <dbReference type="NCBI Taxonomy" id="857342"/>
    <lineage>
        <taxon>Eukaryota</taxon>
        <taxon>Fungi</taxon>
        <taxon>Dikarya</taxon>
        <taxon>Ascomycota</taxon>
        <taxon>Pezizomycotina</taxon>
        <taxon>Leotiomycetes</taxon>
        <taxon>Helotiales</taxon>
        <taxon>Amorphothecaceae</taxon>
        <taxon>Amorphotheca</taxon>
    </lineage>
</organism>
<evidence type="ECO:0000256" key="2">
    <source>
        <dbReference type="ARBA" id="ARBA00022801"/>
    </source>
</evidence>
<proteinExistence type="inferred from homology"/>
<dbReference type="RefSeq" id="XP_024719289.1">
    <property type="nucleotide sequence ID" value="XM_024861041.1"/>
</dbReference>
<dbReference type="OrthoDB" id="408631at2759"/>
<dbReference type="EC" id="3.1.1.-" evidence="3"/>
<dbReference type="InterPro" id="IPR019819">
    <property type="entry name" value="Carboxylesterase_B_CS"/>
</dbReference>
<feature type="chain" id="PRO_5015373626" description="Carboxylic ester hydrolase" evidence="3">
    <location>
        <begin position="20"/>
        <end position="553"/>
    </location>
</feature>
<keyword evidence="3" id="KW-0732">Signal</keyword>
<evidence type="ECO:0000313" key="5">
    <source>
        <dbReference type="EMBL" id="PSS13298.1"/>
    </source>
</evidence>
<dbReference type="EMBL" id="KZ679014">
    <property type="protein sequence ID" value="PSS13298.1"/>
    <property type="molecule type" value="Genomic_DNA"/>
</dbReference>
<dbReference type="Proteomes" id="UP000241818">
    <property type="component" value="Unassembled WGS sequence"/>
</dbReference>
<dbReference type="Gene3D" id="3.40.50.1820">
    <property type="entry name" value="alpha/beta hydrolase"/>
    <property type="match status" value="1"/>
</dbReference>
<dbReference type="InterPro" id="IPR050309">
    <property type="entry name" value="Type-B_Carboxylest/Lipase"/>
</dbReference>
<evidence type="ECO:0000259" key="4">
    <source>
        <dbReference type="Pfam" id="PF00135"/>
    </source>
</evidence>
<dbReference type="InterPro" id="IPR029058">
    <property type="entry name" value="AB_hydrolase_fold"/>
</dbReference>
<reference evidence="5 6" key="1">
    <citation type="journal article" date="2018" name="New Phytol.">
        <title>Comparative genomics and transcriptomics depict ericoid mycorrhizal fungi as versatile saprotrophs and plant mutualists.</title>
        <authorList>
            <person name="Martino E."/>
            <person name="Morin E."/>
            <person name="Grelet G.A."/>
            <person name="Kuo A."/>
            <person name="Kohler A."/>
            <person name="Daghino S."/>
            <person name="Barry K.W."/>
            <person name="Cichocki N."/>
            <person name="Clum A."/>
            <person name="Dockter R.B."/>
            <person name="Hainaut M."/>
            <person name="Kuo R.C."/>
            <person name="LaButti K."/>
            <person name="Lindahl B.D."/>
            <person name="Lindquist E.A."/>
            <person name="Lipzen A."/>
            <person name="Khouja H.R."/>
            <person name="Magnuson J."/>
            <person name="Murat C."/>
            <person name="Ohm R.A."/>
            <person name="Singer S.W."/>
            <person name="Spatafora J.W."/>
            <person name="Wang M."/>
            <person name="Veneault-Fourrey C."/>
            <person name="Henrissat B."/>
            <person name="Grigoriev I.V."/>
            <person name="Martin F.M."/>
            <person name="Perotto S."/>
        </authorList>
    </citation>
    <scope>NUCLEOTIDE SEQUENCE [LARGE SCALE GENOMIC DNA]</scope>
    <source>
        <strain evidence="5 6">ATCC 22711</strain>
    </source>
</reference>